<organism evidence="3 4">
    <name type="scientific">Amphibalanus amphitrite</name>
    <name type="common">Striped barnacle</name>
    <name type="synonym">Balanus amphitrite</name>
    <dbReference type="NCBI Taxonomy" id="1232801"/>
    <lineage>
        <taxon>Eukaryota</taxon>
        <taxon>Metazoa</taxon>
        <taxon>Ecdysozoa</taxon>
        <taxon>Arthropoda</taxon>
        <taxon>Crustacea</taxon>
        <taxon>Multicrustacea</taxon>
        <taxon>Cirripedia</taxon>
        <taxon>Thoracica</taxon>
        <taxon>Thoracicalcarea</taxon>
        <taxon>Balanomorpha</taxon>
        <taxon>Balanoidea</taxon>
        <taxon>Balanidae</taxon>
        <taxon>Amphibalaninae</taxon>
        <taxon>Amphibalanus</taxon>
    </lineage>
</organism>
<feature type="domain" description="C-type lectin" evidence="2">
    <location>
        <begin position="240"/>
        <end position="353"/>
    </location>
</feature>
<dbReference type="OrthoDB" id="7950296at2759"/>
<evidence type="ECO:0000259" key="2">
    <source>
        <dbReference type="PROSITE" id="PS50041"/>
    </source>
</evidence>
<evidence type="ECO:0000313" key="4">
    <source>
        <dbReference type="Proteomes" id="UP000440578"/>
    </source>
</evidence>
<dbReference type="Pfam" id="PF00059">
    <property type="entry name" value="Lectin_C"/>
    <property type="match status" value="1"/>
</dbReference>
<dbReference type="Proteomes" id="UP000440578">
    <property type="component" value="Unassembled WGS sequence"/>
</dbReference>
<dbReference type="SMART" id="SM00034">
    <property type="entry name" value="CLECT"/>
    <property type="match status" value="2"/>
</dbReference>
<dbReference type="Gene3D" id="3.10.100.10">
    <property type="entry name" value="Mannose-Binding Protein A, subunit A"/>
    <property type="match status" value="2"/>
</dbReference>
<dbReference type="PANTHER" id="PTHR45710:SF26">
    <property type="entry name" value="RH26557P"/>
    <property type="match status" value="1"/>
</dbReference>
<comment type="caution">
    <text evidence="3">The sequence shown here is derived from an EMBL/GenBank/DDBJ whole genome shotgun (WGS) entry which is preliminary data.</text>
</comment>
<dbReference type="AlphaFoldDB" id="A0A6A4WTN6"/>
<gene>
    <name evidence="3" type="primary">Fcer2_1</name>
    <name evidence="3" type="ORF">FJT64_019511</name>
</gene>
<feature type="signal peptide" evidence="1">
    <location>
        <begin position="1"/>
        <end position="21"/>
    </location>
</feature>
<evidence type="ECO:0000256" key="1">
    <source>
        <dbReference type="SAM" id="SignalP"/>
    </source>
</evidence>
<dbReference type="InterPro" id="IPR016187">
    <property type="entry name" value="CTDL_fold"/>
</dbReference>
<dbReference type="InterPro" id="IPR001304">
    <property type="entry name" value="C-type_lectin-like"/>
</dbReference>
<name>A0A6A4WTN6_AMPAM</name>
<dbReference type="InterPro" id="IPR016186">
    <property type="entry name" value="C-type_lectin-like/link_sf"/>
</dbReference>
<dbReference type="SUPFAM" id="SSF56436">
    <property type="entry name" value="C-type lectin-like"/>
    <property type="match status" value="2"/>
</dbReference>
<feature type="chain" id="PRO_5025352167" evidence="1">
    <location>
        <begin position="22"/>
        <end position="361"/>
    </location>
</feature>
<proteinExistence type="predicted"/>
<dbReference type="PANTHER" id="PTHR45710">
    <property type="entry name" value="C-TYPE LECTIN DOMAIN-CONTAINING PROTEIN 180"/>
    <property type="match status" value="1"/>
</dbReference>
<keyword evidence="4" id="KW-1185">Reference proteome</keyword>
<dbReference type="CDD" id="cd00037">
    <property type="entry name" value="CLECT"/>
    <property type="match status" value="1"/>
</dbReference>
<protein>
    <submittedName>
        <fullName evidence="3">Low affinity immunoglobulin epsilon Fc receptor</fullName>
    </submittedName>
</protein>
<dbReference type="EMBL" id="VIIS01000409">
    <property type="protein sequence ID" value="KAF0309373.1"/>
    <property type="molecule type" value="Genomic_DNA"/>
</dbReference>
<evidence type="ECO:0000313" key="3">
    <source>
        <dbReference type="EMBL" id="KAF0309373.1"/>
    </source>
</evidence>
<reference evidence="3 4" key="1">
    <citation type="submission" date="2019-07" db="EMBL/GenBank/DDBJ databases">
        <title>Draft genome assembly of a fouling barnacle, Amphibalanus amphitrite (Darwin, 1854): The first reference genome for Thecostraca.</title>
        <authorList>
            <person name="Kim W."/>
        </authorList>
    </citation>
    <scope>NUCLEOTIDE SEQUENCE [LARGE SCALE GENOMIC DNA]</scope>
    <source>
        <strain evidence="3">SNU_AA5</strain>
        <tissue evidence="3">Soma without cirri and trophi</tissue>
    </source>
</reference>
<dbReference type="InterPro" id="IPR050828">
    <property type="entry name" value="C-type_lectin/matrix_domain"/>
</dbReference>
<keyword evidence="1" id="KW-0732">Signal</keyword>
<keyword evidence="3" id="KW-0675">Receptor</keyword>
<dbReference type="PROSITE" id="PS50041">
    <property type="entry name" value="C_TYPE_LECTIN_2"/>
    <property type="match status" value="1"/>
</dbReference>
<sequence length="361" mass="39554">MAALRPRQAALLLCCALVVGGSYYHQQRVVFLSDPVAERSAAAPLDCSFWCDGHTGCLGFAHHTDGLCHLYDTQPRLAVDPNAVLPATFTKTPVPACPPGWLMLGSKCFHRFLTVPVRYVWADLRAMCQAHGEGYDMAVPLSQWESSWMNYHWSRTVEAELTGMEERAGVFYDLHGNTINIQLDMQASRPDPGYVNLKVDYHTETWYTRPAGAKLQAAICETAGSSCPRGDRCPSGWMGMDDFCYYYVSTTLSWDDAESHCAALAPGAHLAPVVNMETYRVIHHGNSLAETWVWVGVTDALVDGEWKSADNSPANFTWLAGEPNGGSGENCLLMSKDGGGDAICTELHDFFCGLPVAVCVE</sequence>
<accession>A0A6A4WTN6</accession>